<name>A0A8T0PQT2_PANVG</name>
<dbReference type="SUPFAM" id="SSF52047">
    <property type="entry name" value="RNI-like"/>
    <property type="match status" value="1"/>
</dbReference>
<evidence type="ECO:0000259" key="2">
    <source>
        <dbReference type="Pfam" id="PF23598"/>
    </source>
</evidence>
<evidence type="ECO:0000313" key="4">
    <source>
        <dbReference type="Proteomes" id="UP000823388"/>
    </source>
</evidence>
<dbReference type="InterPro" id="IPR032675">
    <property type="entry name" value="LRR_dom_sf"/>
</dbReference>
<evidence type="ECO:0000313" key="3">
    <source>
        <dbReference type="EMBL" id="KAG2562909.1"/>
    </source>
</evidence>
<evidence type="ECO:0000256" key="1">
    <source>
        <dbReference type="ARBA" id="ARBA00022737"/>
    </source>
</evidence>
<gene>
    <name evidence="3" type="ORF">PVAP13_8KG301625</name>
</gene>
<proteinExistence type="predicted"/>
<dbReference type="Pfam" id="PF23598">
    <property type="entry name" value="LRR_14"/>
    <property type="match status" value="1"/>
</dbReference>
<dbReference type="EMBL" id="CM029051">
    <property type="protein sequence ID" value="KAG2562909.1"/>
    <property type="molecule type" value="Genomic_DNA"/>
</dbReference>
<feature type="domain" description="Disease resistance R13L4/SHOC-2-like LRR" evidence="2">
    <location>
        <begin position="2"/>
        <end position="202"/>
    </location>
</feature>
<accession>A0A8T0PQT2</accession>
<sequence>MLTALRKLGVSGINRRNGPAFCSAISDLSRLESLSVSSAGKPGLRGCLDGISSPPENLQSLKLYGNLEMLPEWIKELPHLVKLRLEGTRLLEHDAAMELLGKLPKLEILVLYWSSFHGQELVFKSPQPGISFRSLRVLVFAVERRFNSVKFEEGTMPKLEGLFLRGDVDNEFCFSGLEFLACIKEVQLDVYFAWNEERIKAARDYETRNKIWEEVNQEQAPKRAELKKKIQDQLARNANEPIVTVC</sequence>
<dbReference type="AlphaFoldDB" id="A0A8T0PQT2"/>
<dbReference type="Gene3D" id="3.80.10.10">
    <property type="entry name" value="Ribonuclease Inhibitor"/>
    <property type="match status" value="1"/>
</dbReference>
<dbReference type="Proteomes" id="UP000823388">
    <property type="component" value="Chromosome 8K"/>
</dbReference>
<protein>
    <recommendedName>
        <fullName evidence="2">Disease resistance R13L4/SHOC-2-like LRR domain-containing protein</fullName>
    </recommendedName>
</protein>
<reference evidence="3" key="1">
    <citation type="submission" date="2020-05" db="EMBL/GenBank/DDBJ databases">
        <title>WGS assembly of Panicum virgatum.</title>
        <authorList>
            <person name="Lovell J.T."/>
            <person name="Jenkins J."/>
            <person name="Shu S."/>
            <person name="Juenger T.E."/>
            <person name="Schmutz J."/>
        </authorList>
    </citation>
    <scope>NUCLEOTIDE SEQUENCE</scope>
    <source>
        <strain evidence="3">AP13</strain>
    </source>
</reference>
<keyword evidence="1" id="KW-0677">Repeat</keyword>
<comment type="caution">
    <text evidence="3">The sequence shown here is derived from an EMBL/GenBank/DDBJ whole genome shotgun (WGS) entry which is preliminary data.</text>
</comment>
<organism evidence="3 4">
    <name type="scientific">Panicum virgatum</name>
    <name type="common">Blackwell switchgrass</name>
    <dbReference type="NCBI Taxonomy" id="38727"/>
    <lineage>
        <taxon>Eukaryota</taxon>
        <taxon>Viridiplantae</taxon>
        <taxon>Streptophyta</taxon>
        <taxon>Embryophyta</taxon>
        <taxon>Tracheophyta</taxon>
        <taxon>Spermatophyta</taxon>
        <taxon>Magnoliopsida</taxon>
        <taxon>Liliopsida</taxon>
        <taxon>Poales</taxon>
        <taxon>Poaceae</taxon>
        <taxon>PACMAD clade</taxon>
        <taxon>Panicoideae</taxon>
        <taxon>Panicodae</taxon>
        <taxon>Paniceae</taxon>
        <taxon>Panicinae</taxon>
        <taxon>Panicum</taxon>
        <taxon>Panicum sect. Hiantes</taxon>
    </lineage>
</organism>
<dbReference type="InterPro" id="IPR055414">
    <property type="entry name" value="LRR_R13L4/SHOC2-like"/>
</dbReference>
<keyword evidence="4" id="KW-1185">Reference proteome</keyword>